<feature type="region of interest" description="Disordered" evidence="9">
    <location>
        <begin position="1"/>
        <end position="52"/>
    </location>
</feature>
<feature type="domain" description="PHD-type" evidence="10">
    <location>
        <begin position="232"/>
        <end position="282"/>
    </location>
</feature>
<evidence type="ECO:0000256" key="7">
    <source>
        <dbReference type="ARBA" id="ARBA00068706"/>
    </source>
</evidence>
<feature type="compositionally biased region" description="Basic and acidic residues" evidence="9">
    <location>
        <begin position="1478"/>
        <end position="1496"/>
    </location>
</feature>
<dbReference type="EMBL" id="GFPF01009209">
    <property type="protein sequence ID" value="MAA20355.1"/>
    <property type="molecule type" value="Transcribed_RNA"/>
</dbReference>
<keyword evidence="4" id="KW-0862">Zinc</keyword>
<keyword evidence="2" id="KW-0677">Repeat</keyword>
<dbReference type="InterPro" id="IPR001965">
    <property type="entry name" value="Znf_PHD"/>
</dbReference>
<evidence type="ECO:0000256" key="8">
    <source>
        <dbReference type="PROSITE-ProRule" id="PRU00146"/>
    </source>
</evidence>
<dbReference type="InterPro" id="IPR034732">
    <property type="entry name" value="EPHD"/>
</dbReference>
<feature type="region of interest" description="Disordered" evidence="9">
    <location>
        <begin position="401"/>
        <end position="440"/>
    </location>
</feature>
<feature type="compositionally biased region" description="Polar residues" evidence="9">
    <location>
        <begin position="1462"/>
        <end position="1477"/>
    </location>
</feature>
<feature type="compositionally biased region" description="Basic and acidic residues" evidence="9">
    <location>
        <begin position="1272"/>
        <end position="1301"/>
    </location>
</feature>
<dbReference type="Pfam" id="PF13831">
    <property type="entry name" value="PHD_2"/>
    <property type="match status" value="1"/>
</dbReference>
<protein>
    <recommendedName>
        <fullName evidence="7">PHD finger protein rhinoceros</fullName>
    </recommendedName>
</protein>
<feature type="region of interest" description="Disordered" evidence="9">
    <location>
        <begin position="1117"/>
        <end position="1332"/>
    </location>
</feature>
<dbReference type="InterPro" id="IPR019786">
    <property type="entry name" value="Zinc_finger_PHD-type_CS"/>
</dbReference>
<evidence type="ECO:0000256" key="2">
    <source>
        <dbReference type="ARBA" id="ARBA00022737"/>
    </source>
</evidence>
<feature type="domain" description="PHD-type" evidence="11">
    <location>
        <begin position="284"/>
        <end position="400"/>
    </location>
</feature>
<dbReference type="PROSITE" id="PS51805">
    <property type="entry name" value="EPHD"/>
    <property type="match status" value="1"/>
</dbReference>
<evidence type="ECO:0000256" key="9">
    <source>
        <dbReference type="SAM" id="MobiDB-lite"/>
    </source>
</evidence>
<evidence type="ECO:0000259" key="10">
    <source>
        <dbReference type="PROSITE" id="PS50016"/>
    </source>
</evidence>
<dbReference type="FunFam" id="3.30.40.10:FF:000004">
    <property type="entry name" value="Jade family PHD finger 2"/>
    <property type="match status" value="1"/>
</dbReference>
<feature type="region of interest" description="Disordered" evidence="9">
    <location>
        <begin position="1080"/>
        <end position="1102"/>
    </location>
</feature>
<dbReference type="InterPro" id="IPR050701">
    <property type="entry name" value="Histone_Mod_Regulator"/>
</dbReference>
<evidence type="ECO:0000256" key="1">
    <source>
        <dbReference type="ARBA" id="ARBA00022723"/>
    </source>
</evidence>
<reference evidence="12" key="1">
    <citation type="journal article" date="2017" name="Parasit. Vectors">
        <title>Sialotranscriptomics of Rhipicephalus zambeziensis reveals intricate expression profiles of secretory proteins and suggests tight temporal transcriptional regulation during blood-feeding.</title>
        <authorList>
            <person name="de Castro M.H."/>
            <person name="de Klerk D."/>
            <person name="Pienaar R."/>
            <person name="Rees D.J.G."/>
            <person name="Mans B.J."/>
        </authorList>
    </citation>
    <scope>NUCLEOTIDE SEQUENCE</scope>
    <source>
        <tissue evidence="12">Salivary glands</tissue>
    </source>
</reference>
<dbReference type="PANTHER" id="PTHR13793">
    <property type="entry name" value="PHD FINGER PROTEINS"/>
    <property type="match status" value="1"/>
</dbReference>
<evidence type="ECO:0000256" key="4">
    <source>
        <dbReference type="ARBA" id="ARBA00022833"/>
    </source>
</evidence>
<feature type="region of interest" description="Disordered" evidence="9">
    <location>
        <begin position="655"/>
        <end position="689"/>
    </location>
</feature>
<evidence type="ECO:0000256" key="6">
    <source>
        <dbReference type="ARBA" id="ARBA00055261"/>
    </source>
</evidence>
<accession>A0A224YTV0</accession>
<feature type="region of interest" description="Disordered" evidence="9">
    <location>
        <begin position="1392"/>
        <end position="1546"/>
    </location>
</feature>
<dbReference type="CDD" id="cd15573">
    <property type="entry name" value="PHD_JADE"/>
    <property type="match status" value="1"/>
</dbReference>
<dbReference type="InterPro" id="IPR011011">
    <property type="entry name" value="Znf_FYVE_PHD"/>
</dbReference>
<dbReference type="FunFam" id="3.30.40.10:FF:000030">
    <property type="entry name" value="Protein Jade-1 isoform 1"/>
    <property type="match status" value="1"/>
</dbReference>
<evidence type="ECO:0000313" key="12">
    <source>
        <dbReference type="EMBL" id="MAA20355.1"/>
    </source>
</evidence>
<dbReference type="InterPro" id="IPR019542">
    <property type="entry name" value="Enhancer_polycomb-like_N"/>
</dbReference>
<feature type="compositionally biased region" description="Basic and acidic residues" evidence="9">
    <location>
        <begin position="1223"/>
        <end position="1243"/>
    </location>
</feature>
<feature type="compositionally biased region" description="Basic and acidic residues" evidence="9">
    <location>
        <begin position="406"/>
        <end position="440"/>
    </location>
</feature>
<dbReference type="GO" id="GO:0008270">
    <property type="term" value="F:zinc ion binding"/>
    <property type="evidence" value="ECO:0007669"/>
    <property type="project" value="UniProtKB-KW"/>
</dbReference>
<evidence type="ECO:0000256" key="5">
    <source>
        <dbReference type="ARBA" id="ARBA00038371"/>
    </source>
</evidence>
<keyword evidence="3 8" id="KW-0863">Zinc-finger</keyword>
<dbReference type="Gene3D" id="3.30.40.10">
    <property type="entry name" value="Zinc/RING finger domain, C3HC4 (zinc finger)"/>
    <property type="match status" value="2"/>
</dbReference>
<evidence type="ECO:0000259" key="11">
    <source>
        <dbReference type="PROSITE" id="PS51805"/>
    </source>
</evidence>
<feature type="compositionally biased region" description="Polar residues" evidence="9">
    <location>
        <begin position="853"/>
        <end position="938"/>
    </location>
</feature>
<dbReference type="Pfam" id="PF13832">
    <property type="entry name" value="zf-HC5HC2H_2"/>
    <property type="match status" value="1"/>
</dbReference>
<comment type="function">
    <text evidence="6">May function as a negative regulator of the EGFR/Ras/MAPK signaling pathway during eye development.</text>
</comment>
<feature type="compositionally biased region" description="Basic and acidic residues" evidence="9">
    <location>
        <begin position="1037"/>
        <end position="1051"/>
    </location>
</feature>
<evidence type="ECO:0000256" key="3">
    <source>
        <dbReference type="ARBA" id="ARBA00022771"/>
    </source>
</evidence>
<feature type="compositionally biased region" description="Basic and acidic residues" evidence="9">
    <location>
        <begin position="1449"/>
        <end position="1461"/>
    </location>
</feature>
<feature type="compositionally biased region" description="Basic and acidic residues" evidence="9">
    <location>
        <begin position="1002"/>
        <end position="1026"/>
    </location>
</feature>
<dbReference type="Pfam" id="PF10513">
    <property type="entry name" value="EPL1"/>
    <property type="match status" value="1"/>
</dbReference>
<proteinExistence type="inferred from homology"/>
<feature type="region of interest" description="Disordered" evidence="9">
    <location>
        <begin position="841"/>
        <end position="1056"/>
    </location>
</feature>
<dbReference type="SMART" id="SM00249">
    <property type="entry name" value="PHD"/>
    <property type="match status" value="2"/>
</dbReference>
<dbReference type="InterPro" id="IPR019787">
    <property type="entry name" value="Znf_PHD-finger"/>
</dbReference>
<comment type="similarity">
    <text evidence="5">Belongs to the JADE family.</text>
</comment>
<feature type="compositionally biased region" description="Basic and acidic residues" evidence="9">
    <location>
        <begin position="1310"/>
        <end position="1332"/>
    </location>
</feature>
<dbReference type="PROSITE" id="PS50016">
    <property type="entry name" value="ZF_PHD_2"/>
    <property type="match status" value="1"/>
</dbReference>
<dbReference type="GO" id="GO:0006357">
    <property type="term" value="P:regulation of transcription by RNA polymerase II"/>
    <property type="evidence" value="ECO:0007669"/>
    <property type="project" value="TreeGrafter"/>
</dbReference>
<sequence>MSSGAKQKRSSIDAGSSCAGTTGSKRLRRTSACEDEDSRLSSSKAKLPPLPLPPMSKIYNSSYRSNKPAELFRKDLISAMKLPDSEPLDAEDYWFISDGWKQEWERGVQVPVNPGHLPEPTVKVIKKKSKSNDFKLPPNKYLRLSHDEFFSNDLHVLTNVSALAEKTCRYDLDCLDQQWLRVFNEERKSLGLEPLPELTMEMILEDFETQCYDKLQREIRTEQGLGIEYDEDVVCDVCRSPDSEEGNEMVFCDQCDLCVHQACYGIQRIPEGSWVCRTCALGIRPPCVLCPTRGGAMKSTRSGQKWAHVSCALWIPEVSIGCVEKMEPIMKISQIPPSRWALTCCLCRERIGACIQCSVKACKRAYHVTCAFENGLDMKPIIDDNTVDEVKLKSFCPKHSKKKEVHRKEASSDDSDKKASPVSREGHHQRDAEATNEEKESARLAKIQAIEAEFYKHVSLKETAEAMSTDSVVVDFVFNYWKLKRKANHDKPLLTPLKEETDGLDKLEENNLYSRVKMFVHLRQDLERVRNLCYMVSRREKIAKSLLKAREEIFEHQVAMLKPGGPKMSEREREAVILAGQSEHVYDRLVSPDPSGPKPCLRLLLDALEGREVPNLYGLIKKPPSTPTRLPNPYAKQYVNGLRSRRLSIMGGAGESEGCVAQDEDSQGTADSSTTVSGKGDVAADQSSVRTVHVAAAALETLSEEQLEASEEHGQTADGKNKLNRDVAEIQVRVSRSHRLESAEDISCILSKSEIGKEDLGDTESRMSTRSRNADTLNEISDTESRISVRSQNFNTVNEISNTEGKMSTRSRHADTVNEINDTEGRVCTRSRTAETVTEINDIEGKSTRSRNAETVNEMSDTEGRMSTRSRNVESGNEISDTEGRMSTRSRNAYTVNEISDTEGRVSTRSRNAETVNETSDTEGRMSTRSRNADSGNEISDAECRLSTRSRNADSGNEISDTEGSVSTRSQNADTVNEVSDTEGCMLTRRRNADSGNEISDTEFRMSTRSRNVDNRNEIGETEGRMATRSRNTDNVNELKKEDLSDTESRMPTRSRNADTVINAIKEEKRADDPIEAECKAQRRSRRLGSVDSVRSTSRGETRKEDFCIVNNRTPTRSRRLETDQSMRIHSSVESKDDTFDIGNRTPTRCRRLETSDSMPKGSPRGDIKENEQGHTESKTPTRSRRCEISDDDLRSLLKSEMHQKGPVKSECTVSHQSRKHEQKTEVDEQKAPLLRNEAKGEASDVGSRSSSRSRRCDRKPEQAQDAIKASKTTEGEADEIRKGECKPSMRSRRLEVRNEAADGGTRSASRQEPKKGDTSEADGRVSMRSRRADVLVEASGDLCKVGLRQEAKKDDVMEQANRKFGRTTRLSEARVELVPCDMREFSKNPCLTDEVETKGGSRSWRLRKQTTASSDGEDPQPPTLASLCEFPEELNDVARCTRSSTMQKQEDARGLEEASSRESAGNMTTAASNYGKHTSDENVPKRPDRRERRDSVACSVLLPEALSPPRASSLSGYRIPKKAKAPNGMLEDRRGSSPVSPLHEVPSHCYAGSDGYTRGRSHVVNVRRPVLGHHCEGRGGAYVERWKRDLDFAIPTGNSAAPDWAGKLEVKENGSRYPMRYRPRFGGKDS</sequence>
<feature type="compositionally biased region" description="Basic and acidic residues" evidence="9">
    <location>
        <begin position="1164"/>
        <end position="1204"/>
    </location>
</feature>
<dbReference type="SUPFAM" id="SSF57903">
    <property type="entry name" value="FYVE/PHD zinc finger"/>
    <property type="match status" value="1"/>
</dbReference>
<feature type="compositionally biased region" description="Polar residues" evidence="9">
    <location>
        <begin position="667"/>
        <end position="677"/>
    </location>
</feature>
<dbReference type="CDD" id="cd15671">
    <property type="entry name" value="ePHD_JADE"/>
    <property type="match status" value="1"/>
</dbReference>
<dbReference type="PANTHER" id="PTHR13793:SF160">
    <property type="entry name" value="PHD FINGER PROTEIN RHINOCEROS"/>
    <property type="match status" value="1"/>
</dbReference>
<dbReference type="PROSITE" id="PS01359">
    <property type="entry name" value="ZF_PHD_1"/>
    <property type="match status" value="1"/>
</dbReference>
<dbReference type="InterPro" id="IPR013083">
    <property type="entry name" value="Znf_RING/FYVE/PHD"/>
</dbReference>
<organism evidence="12">
    <name type="scientific">Rhipicephalus zambeziensis</name>
    <dbReference type="NCBI Taxonomy" id="60191"/>
    <lineage>
        <taxon>Eukaryota</taxon>
        <taxon>Metazoa</taxon>
        <taxon>Ecdysozoa</taxon>
        <taxon>Arthropoda</taxon>
        <taxon>Chelicerata</taxon>
        <taxon>Arachnida</taxon>
        <taxon>Acari</taxon>
        <taxon>Parasitiformes</taxon>
        <taxon>Ixodida</taxon>
        <taxon>Ixodoidea</taxon>
        <taxon>Ixodidae</taxon>
        <taxon>Rhipicephalinae</taxon>
        <taxon>Rhipicephalus</taxon>
        <taxon>Rhipicephalus</taxon>
    </lineage>
</organism>
<feature type="compositionally biased region" description="Basic and acidic residues" evidence="9">
    <location>
        <begin position="1119"/>
        <end position="1139"/>
    </location>
</feature>
<name>A0A224YTV0_9ACAR</name>
<feature type="compositionally biased region" description="Polar residues" evidence="9">
    <location>
        <begin position="947"/>
        <end position="979"/>
    </location>
</feature>
<keyword evidence="1" id="KW-0479">Metal-binding</keyword>